<evidence type="ECO:0000313" key="1">
    <source>
        <dbReference type="EMBL" id="KDO85796.1"/>
    </source>
</evidence>
<protein>
    <submittedName>
        <fullName evidence="1">Uncharacterized protein</fullName>
    </submittedName>
</protein>
<gene>
    <name evidence="1" type="ORF">CISIN_1g0364641mg</name>
</gene>
<feature type="non-terminal residue" evidence="1">
    <location>
        <position position="1"/>
    </location>
</feature>
<dbReference type="AlphaFoldDB" id="A0A067HDB2"/>
<organism evidence="1 2">
    <name type="scientific">Citrus sinensis</name>
    <name type="common">Sweet orange</name>
    <name type="synonym">Citrus aurantium var. sinensis</name>
    <dbReference type="NCBI Taxonomy" id="2711"/>
    <lineage>
        <taxon>Eukaryota</taxon>
        <taxon>Viridiplantae</taxon>
        <taxon>Streptophyta</taxon>
        <taxon>Embryophyta</taxon>
        <taxon>Tracheophyta</taxon>
        <taxon>Spermatophyta</taxon>
        <taxon>Magnoliopsida</taxon>
        <taxon>eudicotyledons</taxon>
        <taxon>Gunneridae</taxon>
        <taxon>Pentapetalae</taxon>
        <taxon>rosids</taxon>
        <taxon>malvids</taxon>
        <taxon>Sapindales</taxon>
        <taxon>Rutaceae</taxon>
        <taxon>Aurantioideae</taxon>
        <taxon>Citrus</taxon>
    </lineage>
</organism>
<sequence length="42" mass="4265">LLEPNLATTANLAESCLTCLRDSGSRKAVAAAAAQLGFVLFG</sequence>
<proteinExistence type="predicted"/>
<dbReference type="EMBL" id="KK784873">
    <property type="protein sequence ID" value="KDO85796.1"/>
    <property type="molecule type" value="Genomic_DNA"/>
</dbReference>
<accession>A0A067HDB2</accession>
<evidence type="ECO:0000313" key="2">
    <source>
        <dbReference type="Proteomes" id="UP000027120"/>
    </source>
</evidence>
<dbReference type="Proteomes" id="UP000027120">
    <property type="component" value="Unassembled WGS sequence"/>
</dbReference>
<reference evidence="1 2" key="1">
    <citation type="submission" date="2014-04" db="EMBL/GenBank/DDBJ databases">
        <authorList>
            <consortium name="International Citrus Genome Consortium"/>
            <person name="Gmitter F."/>
            <person name="Chen C."/>
            <person name="Farmerie W."/>
            <person name="Harkins T."/>
            <person name="Desany B."/>
            <person name="Mohiuddin M."/>
            <person name="Kodira C."/>
            <person name="Borodovsky M."/>
            <person name="Lomsadze A."/>
            <person name="Burns P."/>
            <person name="Jenkins J."/>
            <person name="Prochnik S."/>
            <person name="Shu S."/>
            <person name="Chapman J."/>
            <person name="Pitluck S."/>
            <person name="Schmutz J."/>
            <person name="Rokhsar D."/>
        </authorList>
    </citation>
    <scope>NUCLEOTIDE SEQUENCE</scope>
</reference>
<name>A0A067HDB2_CITSI</name>
<keyword evidence="2" id="KW-1185">Reference proteome</keyword>